<evidence type="ECO:0000313" key="3">
    <source>
        <dbReference type="EMBL" id="ERJ04823.1"/>
    </source>
</evidence>
<dbReference type="InterPro" id="IPR028979">
    <property type="entry name" value="Ser_kin/Pase_Hpr-like_N_sf"/>
</dbReference>
<sequence length="355" mass="38175">MPPILVTSTEEATGKTAVTLALAKLADAAGHSVGYMKPKGTRLQSATGKTRDEDPMLARELLGLDSEMHELEPIVYTPTFVQEAIQGREQTDELRDRVLENYEKMASERDLMVIEGTDRLTTGGIVDLTDADIAEMLDAQVVLLSRYDEPEDVDDILAAAETLGDSLAGVLFNAVPDAVFDQLTTDVVPFLENHDIPVLGVVPRVQELAGLTVDDLAERLGAEVLTSDAGTDLFVERFTVGAMSAESALTQFRRMQNAVMITSGDRPEIVTAALDASGIKAIILGGGFRPSSAIIGRAEEEGVPILLLQSDTRMVIDRTEDLLQTGPTRSAGTVDRMQQLLDDHADVDALIGAED</sequence>
<keyword evidence="3" id="KW-0012">Acyltransferase</keyword>
<dbReference type="AlphaFoldDB" id="U2DX87"/>
<dbReference type="OrthoDB" id="50320at2157"/>
<dbReference type="Pfam" id="PF13500">
    <property type="entry name" value="AAA_26"/>
    <property type="match status" value="1"/>
</dbReference>
<dbReference type="GeneID" id="23799476"/>
<organism evidence="3 5">
    <name type="scientific">Halorhabdus tiamatea SARL4B</name>
    <dbReference type="NCBI Taxonomy" id="1033806"/>
    <lineage>
        <taxon>Archaea</taxon>
        <taxon>Methanobacteriati</taxon>
        <taxon>Methanobacteriota</taxon>
        <taxon>Stenosarchaea group</taxon>
        <taxon>Halobacteria</taxon>
        <taxon>Halobacteriales</taxon>
        <taxon>Haloarculaceae</taxon>
        <taxon>Halorhabdus</taxon>
    </lineage>
</organism>
<reference evidence="3 5" key="1">
    <citation type="journal article" date="2011" name="J. Bacteriol.">
        <title>Genome sequence of Halorhabdus tiamatea, the first archaeon isolated from a deep-sea anoxic brine lake.</title>
        <authorList>
            <person name="Antunes A."/>
            <person name="Alam I."/>
            <person name="Bajic V.B."/>
            <person name="Stingl U."/>
        </authorList>
    </citation>
    <scope>NUCLEOTIDE SEQUENCE [LARGE SCALE GENOMIC DNA]</scope>
    <source>
        <strain evidence="3 5">SARL4B</strain>
    </source>
</reference>
<dbReference type="PANTHER" id="PTHR21343">
    <property type="entry name" value="DETHIOBIOTIN SYNTHETASE"/>
    <property type="match status" value="1"/>
</dbReference>
<dbReference type="Proteomes" id="UP000003861">
    <property type="component" value="Unassembled WGS sequence"/>
</dbReference>
<proteinExistence type="predicted"/>
<dbReference type="Gene3D" id="3.40.50.300">
    <property type="entry name" value="P-loop containing nucleotide triphosphate hydrolases"/>
    <property type="match status" value="1"/>
</dbReference>
<keyword evidence="1" id="KW-0315">Glutamine amidotransferase</keyword>
<comment type="caution">
    <text evidence="3">The sequence shown here is derived from an EMBL/GenBank/DDBJ whole genome shotgun (WGS) entry which is preliminary data.</text>
</comment>
<dbReference type="PATRIC" id="fig|1033806.13.peg.1541"/>
<evidence type="ECO:0000313" key="4">
    <source>
        <dbReference type="EMBL" id="ERJ06138.1"/>
    </source>
</evidence>
<reference evidence="3 5" key="2">
    <citation type="journal article" date="2013" name="PLoS ONE">
        <title>INDIGO - INtegrated Data Warehouse of MIcrobial GenOmes with Examples from the Red Sea Extremophiles.</title>
        <authorList>
            <person name="Alam I."/>
            <person name="Antunes A."/>
            <person name="Kamau A.A."/>
            <person name="Ba Alawi W."/>
            <person name="Kalkatawi M."/>
            <person name="Stingl U."/>
            <person name="Bajic V.B."/>
        </authorList>
    </citation>
    <scope>NUCLEOTIDE SEQUENCE [LARGE SCALE GENOMIC DNA]</scope>
    <source>
        <strain evidence="3 5">SARL4B</strain>
    </source>
</reference>
<protein>
    <submittedName>
        <fullName evidence="3">Phosphate acetyltransferase protein</fullName>
        <ecNumber evidence="3">2.3.1.8</ecNumber>
    </submittedName>
</protein>
<dbReference type="EMBL" id="AFNT02000055">
    <property type="protein sequence ID" value="ERJ04823.1"/>
    <property type="molecule type" value="Genomic_DNA"/>
</dbReference>
<name>U2DX87_9EURY</name>
<dbReference type="RefSeq" id="WP_008526547.1">
    <property type="nucleotide sequence ID" value="NC_021921.1"/>
</dbReference>
<evidence type="ECO:0000256" key="1">
    <source>
        <dbReference type="ARBA" id="ARBA00022962"/>
    </source>
</evidence>
<gene>
    <name evidence="4" type="ORF">HLRTI_001757</name>
    <name evidence="3" type="ORF">HLRTI_003226</name>
</gene>
<dbReference type="EC" id="2.3.1.8" evidence="3"/>
<dbReference type="PANTHER" id="PTHR21343:SF8">
    <property type="entry name" value="DRTGG DOMAIN-CONTAINING PROTEIN"/>
    <property type="match status" value="1"/>
</dbReference>
<dbReference type="SUPFAM" id="SSF52540">
    <property type="entry name" value="P-loop containing nucleoside triphosphate hydrolases"/>
    <property type="match status" value="1"/>
</dbReference>
<dbReference type="EMBL" id="AFNT02000019">
    <property type="protein sequence ID" value="ERJ06138.1"/>
    <property type="molecule type" value="Genomic_DNA"/>
</dbReference>
<dbReference type="InterPro" id="IPR010766">
    <property type="entry name" value="DRTGG"/>
</dbReference>
<dbReference type="InterPro" id="IPR027417">
    <property type="entry name" value="P-loop_NTPase"/>
</dbReference>
<keyword evidence="3" id="KW-0808">Transferase</keyword>
<feature type="domain" description="DRTGG" evidence="2">
    <location>
        <begin position="215"/>
        <end position="319"/>
    </location>
</feature>
<dbReference type="GO" id="GO:0008959">
    <property type="term" value="F:phosphate acetyltransferase activity"/>
    <property type="evidence" value="ECO:0007669"/>
    <property type="project" value="UniProtKB-EC"/>
</dbReference>
<evidence type="ECO:0000313" key="5">
    <source>
        <dbReference type="Proteomes" id="UP000003861"/>
    </source>
</evidence>
<dbReference type="SUPFAM" id="SSF75138">
    <property type="entry name" value="HprK N-terminal domain-like"/>
    <property type="match status" value="1"/>
</dbReference>
<dbReference type="Pfam" id="PF07085">
    <property type="entry name" value="DRTGG"/>
    <property type="match status" value="1"/>
</dbReference>
<accession>U2DX87</accession>
<dbReference type="CDD" id="cd03109">
    <property type="entry name" value="DTBS"/>
    <property type="match status" value="1"/>
</dbReference>
<evidence type="ECO:0000259" key="2">
    <source>
        <dbReference type="Pfam" id="PF07085"/>
    </source>
</evidence>